<evidence type="ECO:0000313" key="1">
    <source>
        <dbReference type="EMBL" id="TKR27999.1"/>
    </source>
</evidence>
<reference evidence="1 2" key="1">
    <citation type="submission" date="2019-04" db="EMBL/GenBank/DDBJ databases">
        <title>Natronomonas sp. F20-122 a newhaloarchaeon isolated from a saline saltern of Isla Bacuta, Huelva, Spain.</title>
        <authorList>
            <person name="Duran-Viseras A."/>
            <person name="Sanchez-Porro C."/>
            <person name="Ventosa A."/>
        </authorList>
    </citation>
    <scope>NUCLEOTIDE SEQUENCE [LARGE SCALE GENOMIC DNA]</scope>
    <source>
        <strain evidence="1 2">F20-122</strain>
    </source>
</reference>
<proteinExistence type="predicted"/>
<protein>
    <submittedName>
        <fullName evidence="1">Uncharacterized protein</fullName>
    </submittedName>
</protein>
<dbReference type="Proteomes" id="UP000308037">
    <property type="component" value="Unassembled WGS sequence"/>
</dbReference>
<accession>A0A4U5JP67</accession>
<organism evidence="1 2">
    <name type="scientific">Natronomonas salsuginis</name>
    <dbReference type="NCBI Taxonomy" id="2217661"/>
    <lineage>
        <taxon>Archaea</taxon>
        <taxon>Methanobacteriati</taxon>
        <taxon>Methanobacteriota</taxon>
        <taxon>Stenosarchaea group</taxon>
        <taxon>Halobacteria</taxon>
        <taxon>Halobacteriales</taxon>
        <taxon>Natronomonadaceae</taxon>
        <taxon>Natronomonas</taxon>
    </lineage>
</organism>
<keyword evidence="2" id="KW-1185">Reference proteome</keyword>
<dbReference type="EMBL" id="QKNX01000001">
    <property type="protein sequence ID" value="TKR27999.1"/>
    <property type="molecule type" value="Genomic_DNA"/>
</dbReference>
<name>A0A4U5JP67_9EURY</name>
<sequence>METLYQCVAAIAELLFVTVSVSKYLLSLALHTLTVRTEPDDSVAFGTSDYTFSDEVGENLSCPVHADIR</sequence>
<dbReference type="AlphaFoldDB" id="A0A4U5JP67"/>
<dbReference type="RefSeq" id="WP_137275299.1">
    <property type="nucleotide sequence ID" value="NZ_QKNX01000001.1"/>
</dbReference>
<gene>
    <name evidence="1" type="ORF">DM868_02650</name>
</gene>
<comment type="caution">
    <text evidence="1">The sequence shown here is derived from an EMBL/GenBank/DDBJ whole genome shotgun (WGS) entry which is preliminary data.</text>
</comment>
<evidence type="ECO:0000313" key="2">
    <source>
        <dbReference type="Proteomes" id="UP000308037"/>
    </source>
</evidence>